<sequence>MAIDRLLQFLKDDLFFIDVTTEAMIPKNCRARAIVVAEDRGIVAGNNFVAPFLKYFGIDVIRYVEDGGYIDTGDIVLELMGEARKILSIERTILNFLMILSGIATYTKSIVERVREINSRLIIAATRKTHPGLAFFEKYAVSVGGGSTHRLGLFDTVLIKDNHLAIVGDVRKAVELARKTLGYFKKIEVEVRSAEEALEAAKAGADIVMLDNMSVEEVAKVIELLRLHGLRDKVLIEVSGGIDEDSIVEYAKLDVDIVSLSKLTLEAPPLKMSMDVVEVIL</sequence>
<dbReference type="EMBL" id="DTAU01000040">
    <property type="protein sequence ID" value="HFQ78420.1"/>
    <property type="molecule type" value="Genomic_DNA"/>
</dbReference>
<dbReference type="PIRSF" id="PIRSF006250">
    <property type="entry name" value="NadC_ModD"/>
    <property type="match status" value="1"/>
</dbReference>
<evidence type="ECO:0000256" key="4">
    <source>
        <dbReference type="ARBA" id="ARBA00011218"/>
    </source>
</evidence>
<name>A0A7J3N0G6_9CREN</name>
<dbReference type="SUPFAM" id="SSF54675">
    <property type="entry name" value="Nicotinate/Quinolinate PRTase N-terminal domain-like"/>
    <property type="match status" value="1"/>
</dbReference>
<evidence type="ECO:0000256" key="5">
    <source>
        <dbReference type="ARBA" id="ARBA00022642"/>
    </source>
</evidence>
<dbReference type="InterPro" id="IPR022412">
    <property type="entry name" value="Quinolinate_PRibosylTrfase_N"/>
</dbReference>
<dbReference type="InterPro" id="IPR013785">
    <property type="entry name" value="Aldolase_TIM"/>
</dbReference>
<reference evidence="13" key="1">
    <citation type="journal article" date="2020" name="mSystems">
        <title>Genome- and Community-Level Interaction Insights into Carbon Utilization and Element Cycling Functions of Hydrothermarchaeota in Hydrothermal Sediment.</title>
        <authorList>
            <person name="Zhou Z."/>
            <person name="Liu Y."/>
            <person name="Xu W."/>
            <person name="Pan J."/>
            <person name="Luo Z.H."/>
            <person name="Li M."/>
        </authorList>
    </citation>
    <scope>NUCLEOTIDE SEQUENCE [LARGE SCALE GENOMIC DNA]</scope>
    <source>
        <strain evidence="12">SpSt-629</strain>
        <strain evidence="13">SpSt-688</strain>
    </source>
</reference>
<evidence type="ECO:0000313" key="12">
    <source>
        <dbReference type="EMBL" id="HFQ78420.1"/>
    </source>
</evidence>
<accession>A0A7J3N0G6</accession>
<dbReference type="Pfam" id="PF01729">
    <property type="entry name" value="QRPTase_C"/>
    <property type="match status" value="1"/>
</dbReference>
<comment type="catalytic activity">
    <reaction evidence="8 9">
        <text>nicotinate beta-D-ribonucleotide + CO2 + diphosphate = quinolinate + 5-phospho-alpha-D-ribose 1-diphosphate + 2 H(+)</text>
        <dbReference type="Rhea" id="RHEA:12733"/>
        <dbReference type="ChEBI" id="CHEBI:15378"/>
        <dbReference type="ChEBI" id="CHEBI:16526"/>
        <dbReference type="ChEBI" id="CHEBI:29959"/>
        <dbReference type="ChEBI" id="CHEBI:33019"/>
        <dbReference type="ChEBI" id="CHEBI:57502"/>
        <dbReference type="ChEBI" id="CHEBI:58017"/>
        <dbReference type="EC" id="2.4.2.19"/>
    </reaction>
</comment>
<keyword evidence="6 9" id="KW-0328">Glycosyltransferase</keyword>
<dbReference type="CDD" id="cd01572">
    <property type="entry name" value="QPRTase"/>
    <property type="match status" value="1"/>
</dbReference>
<dbReference type="PANTHER" id="PTHR32179">
    <property type="entry name" value="NICOTINATE-NUCLEOTIDE PYROPHOSPHORYLASE [CARBOXYLATING]"/>
    <property type="match status" value="1"/>
</dbReference>
<keyword evidence="7 9" id="KW-0808">Transferase</keyword>
<dbReference type="SUPFAM" id="SSF51690">
    <property type="entry name" value="Nicotinate/Quinolinate PRTase C-terminal domain-like"/>
    <property type="match status" value="1"/>
</dbReference>
<evidence type="ECO:0000256" key="1">
    <source>
        <dbReference type="ARBA" id="ARBA00003237"/>
    </source>
</evidence>
<dbReference type="InterPro" id="IPR037128">
    <property type="entry name" value="Quinolinate_PRibosylTase_N_sf"/>
</dbReference>
<dbReference type="InterPro" id="IPR004393">
    <property type="entry name" value="NadC"/>
</dbReference>
<dbReference type="NCBIfam" id="TIGR00078">
    <property type="entry name" value="nadC"/>
    <property type="match status" value="1"/>
</dbReference>
<evidence type="ECO:0000256" key="2">
    <source>
        <dbReference type="ARBA" id="ARBA00004893"/>
    </source>
</evidence>
<dbReference type="Pfam" id="PF02749">
    <property type="entry name" value="QRPTase_N"/>
    <property type="match status" value="1"/>
</dbReference>
<dbReference type="InterPro" id="IPR027277">
    <property type="entry name" value="NadC/ModD"/>
</dbReference>
<dbReference type="GO" id="GO:0034213">
    <property type="term" value="P:quinolinate catabolic process"/>
    <property type="evidence" value="ECO:0007669"/>
    <property type="project" value="TreeGrafter"/>
</dbReference>
<dbReference type="AlphaFoldDB" id="A0A7J3N0G6"/>
<comment type="similarity">
    <text evidence="3 9">Belongs to the NadC/ModD family.</text>
</comment>
<dbReference type="UniPathway" id="UPA00253">
    <property type="reaction ID" value="UER00331"/>
</dbReference>
<comment type="pathway">
    <text evidence="2 9">Cofactor biosynthesis; NAD(+) biosynthesis; nicotinate D-ribonucleotide from quinolinate: step 1/1.</text>
</comment>
<evidence type="ECO:0000256" key="6">
    <source>
        <dbReference type="ARBA" id="ARBA00022676"/>
    </source>
</evidence>
<dbReference type="GO" id="GO:0004514">
    <property type="term" value="F:nicotinate-nucleotide diphosphorylase (carboxylating) activity"/>
    <property type="evidence" value="ECO:0007669"/>
    <property type="project" value="UniProtKB-EC"/>
</dbReference>
<evidence type="ECO:0000313" key="13">
    <source>
        <dbReference type="EMBL" id="HGT99273.1"/>
    </source>
</evidence>
<dbReference type="FunFam" id="3.90.1170.20:FF:000001">
    <property type="entry name" value="Nicotinate-nucleotide diphosphorylase (Carboxylating)"/>
    <property type="match status" value="1"/>
</dbReference>
<gene>
    <name evidence="13" type="primary">nadC</name>
    <name evidence="12" type="ORF">ENT99_01785</name>
    <name evidence="13" type="ORF">ENU64_07620</name>
</gene>
<evidence type="ECO:0000256" key="9">
    <source>
        <dbReference type="PIRNR" id="PIRNR006250"/>
    </source>
</evidence>
<dbReference type="PANTHER" id="PTHR32179:SF3">
    <property type="entry name" value="NICOTINATE-NUCLEOTIDE PYROPHOSPHORYLASE [CARBOXYLATING]"/>
    <property type="match status" value="1"/>
</dbReference>
<comment type="caution">
    <text evidence="13">The sequence shown here is derived from an EMBL/GenBank/DDBJ whole genome shotgun (WGS) entry which is preliminary data.</text>
</comment>
<dbReference type="InterPro" id="IPR036068">
    <property type="entry name" value="Nicotinate_pribotase-like_C"/>
</dbReference>
<evidence type="ECO:0000256" key="7">
    <source>
        <dbReference type="ARBA" id="ARBA00022679"/>
    </source>
</evidence>
<dbReference type="EMBL" id="DTDH01000215">
    <property type="protein sequence ID" value="HGT99273.1"/>
    <property type="molecule type" value="Genomic_DNA"/>
</dbReference>
<keyword evidence="5 9" id="KW-0662">Pyridine nucleotide biosynthesis</keyword>
<proteinExistence type="inferred from homology"/>
<evidence type="ECO:0000256" key="3">
    <source>
        <dbReference type="ARBA" id="ARBA00009400"/>
    </source>
</evidence>
<dbReference type="FunFam" id="3.20.20.70:FF:000030">
    <property type="entry name" value="Nicotinate-nucleotide pyrophosphorylase, carboxylating"/>
    <property type="match status" value="1"/>
</dbReference>
<dbReference type="GO" id="GO:0009435">
    <property type="term" value="P:NAD+ biosynthetic process"/>
    <property type="evidence" value="ECO:0007669"/>
    <property type="project" value="UniProtKB-UniPathway"/>
</dbReference>
<evidence type="ECO:0000256" key="8">
    <source>
        <dbReference type="ARBA" id="ARBA00047445"/>
    </source>
</evidence>
<protein>
    <recommendedName>
        <fullName evidence="9">Nicotinate-nucleotide pyrophosphorylase [carboxylating]</fullName>
        <ecNumber evidence="9">2.4.2.19</ecNumber>
    </recommendedName>
    <alternativeName>
        <fullName evidence="9">Quinolinate phosphoribosyltransferase [decarboxylating]</fullName>
    </alternativeName>
</protein>
<dbReference type="Gene3D" id="3.90.1170.20">
    <property type="entry name" value="Quinolinate phosphoribosyl transferase, N-terminal domain"/>
    <property type="match status" value="1"/>
</dbReference>
<comment type="function">
    <text evidence="1 9">Involved in the catabolism of quinolinic acid (QA).</text>
</comment>
<feature type="domain" description="Quinolinate phosphoribosyl transferase C-terminal" evidence="10">
    <location>
        <begin position="103"/>
        <end position="275"/>
    </location>
</feature>
<feature type="domain" description="Quinolinate phosphoribosyl transferase N-terminal" evidence="11">
    <location>
        <begin position="18"/>
        <end position="101"/>
    </location>
</feature>
<dbReference type="GO" id="GO:0005737">
    <property type="term" value="C:cytoplasm"/>
    <property type="evidence" value="ECO:0007669"/>
    <property type="project" value="TreeGrafter"/>
</dbReference>
<evidence type="ECO:0000259" key="11">
    <source>
        <dbReference type="Pfam" id="PF02749"/>
    </source>
</evidence>
<comment type="subunit">
    <text evidence="4 9">Hexamer formed by 3 homodimers.</text>
</comment>
<dbReference type="Gene3D" id="3.20.20.70">
    <property type="entry name" value="Aldolase class I"/>
    <property type="match status" value="1"/>
</dbReference>
<organism evidence="13">
    <name type="scientific">Ignisphaera aggregans</name>
    <dbReference type="NCBI Taxonomy" id="334771"/>
    <lineage>
        <taxon>Archaea</taxon>
        <taxon>Thermoproteota</taxon>
        <taxon>Thermoprotei</taxon>
        <taxon>Desulfurococcales</taxon>
        <taxon>Desulfurococcaceae</taxon>
        <taxon>Ignisphaera</taxon>
    </lineage>
</organism>
<dbReference type="EC" id="2.4.2.19" evidence="9"/>
<dbReference type="InterPro" id="IPR002638">
    <property type="entry name" value="Quinolinate_PRibosylTrfase_C"/>
</dbReference>
<evidence type="ECO:0000259" key="10">
    <source>
        <dbReference type="Pfam" id="PF01729"/>
    </source>
</evidence>